<dbReference type="GO" id="GO:0005634">
    <property type="term" value="C:nucleus"/>
    <property type="evidence" value="ECO:0007669"/>
    <property type="project" value="UniProtKB-UniRule"/>
</dbReference>
<dbReference type="InterPro" id="IPR051356">
    <property type="entry name" value="SOX/SOX-like_TF"/>
</dbReference>
<dbReference type="SUPFAM" id="SSF47095">
    <property type="entry name" value="HMG-box"/>
    <property type="match status" value="1"/>
</dbReference>
<evidence type="ECO:0000256" key="1">
    <source>
        <dbReference type="ARBA" id="ARBA00023125"/>
    </source>
</evidence>
<dbReference type="AlphaFoldDB" id="A0A9W9I7D2"/>
<keyword evidence="2 3" id="KW-0539">Nucleus</keyword>
<evidence type="ECO:0000256" key="3">
    <source>
        <dbReference type="PROSITE-ProRule" id="PRU00267"/>
    </source>
</evidence>
<feature type="region of interest" description="Disordered" evidence="4">
    <location>
        <begin position="224"/>
        <end position="243"/>
    </location>
</feature>
<reference evidence="6" key="2">
    <citation type="journal article" date="2023" name="IMA Fungus">
        <title>Comparative genomic study of the Penicillium genus elucidates a diverse pangenome and 15 lateral gene transfer events.</title>
        <authorList>
            <person name="Petersen C."/>
            <person name="Sorensen T."/>
            <person name="Nielsen M.R."/>
            <person name="Sondergaard T.E."/>
            <person name="Sorensen J.L."/>
            <person name="Fitzpatrick D.A."/>
            <person name="Frisvad J.C."/>
            <person name="Nielsen K.L."/>
        </authorList>
    </citation>
    <scope>NUCLEOTIDE SEQUENCE</scope>
    <source>
        <strain evidence="6">IBT 26290</strain>
    </source>
</reference>
<dbReference type="PANTHER" id="PTHR45789:SF2">
    <property type="entry name" value="FI18025P1"/>
    <property type="match status" value="1"/>
</dbReference>
<dbReference type="RefSeq" id="XP_056544762.1">
    <property type="nucleotide sequence ID" value="XM_056686020.1"/>
</dbReference>
<sequence>MEIPVKDIDAYVNRSVEKRQEEAKEKNDIPRPMNSFMLYRSAYIARIKSLLGGNCNQNVSKVAGTSWKMETKQVRDQFEDWANTERRNHATSHPHYKFKPHKGPATTTRRSTELTPPRSSATPGSVDPGSSTDWGDCDYPLKSMTPGMMHGYSQSFDTEYMSTSRGSSPFGSPEPMLAANGYMPPNWNTSYPASGLPTIQPSALHGIGSHVEEIHFPRASPLPQEAPYSSSNGLAGLPGGSHHELLQPQFTQSLSGHMDPQLLSYSGDASTLPTTTGSAPVLSANGYTIWNEDLGGGCYLPAAHSRAPSPVPFPHTACYGPTMQRNSSWDAKYSDPTLMDGSAAGEVDLWFDHPHPY</sequence>
<dbReference type="OrthoDB" id="2307332at2759"/>
<feature type="compositionally biased region" description="Basic residues" evidence="4">
    <location>
        <begin position="89"/>
        <end position="102"/>
    </location>
</feature>
<keyword evidence="1 3" id="KW-0238">DNA-binding</keyword>
<dbReference type="InterPro" id="IPR009071">
    <property type="entry name" value="HMG_box_dom"/>
</dbReference>
<dbReference type="SMART" id="SM00398">
    <property type="entry name" value="HMG"/>
    <property type="match status" value="1"/>
</dbReference>
<evidence type="ECO:0000313" key="7">
    <source>
        <dbReference type="Proteomes" id="UP001149163"/>
    </source>
</evidence>
<name>A0A9W9I7D2_9EURO</name>
<feature type="domain" description="HMG box" evidence="5">
    <location>
        <begin position="29"/>
        <end position="97"/>
    </location>
</feature>
<dbReference type="EMBL" id="JAPQKN010000002">
    <property type="protein sequence ID" value="KAJ5168301.1"/>
    <property type="molecule type" value="Genomic_DNA"/>
</dbReference>
<dbReference type="PROSITE" id="PS50118">
    <property type="entry name" value="HMG_BOX_2"/>
    <property type="match status" value="1"/>
</dbReference>
<dbReference type="Gene3D" id="1.10.30.10">
    <property type="entry name" value="High mobility group box domain"/>
    <property type="match status" value="1"/>
</dbReference>
<feature type="compositionally biased region" description="Polar residues" evidence="4">
    <location>
        <begin position="105"/>
        <end position="133"/>
    </location>
</feature>
<dbReference type="PANTHER" id="PTHR45789">
    <property type="entry name" value="FI18025P1"/>
    <property type="match status" value="1"/>
</dbReference>
<comment type="caution">
    <text evidence="6">The sequence shown here is derived from an EMBL/GenBank/DDBJ whole genome shotgun (WGS) entry which is preliminary data.</text>
</comment>
<dbReference type="GO" id="GO:0000978">
    <property type="term" value="F:RNA polymerase II cis-regulatory region sequence-specific DNA binding"/>
    <property type="evidence" value="ECO:0007669"/>
    <property type="project" value="TreeGrafter"/>
</dbReference>
<evidence type="ECO:0000313" key="6">
    <source>
        <dbReference type="EMBL" id="KAJ5168301.1"/>
    </source>
</evidence>
<keyword evidence="7" id="KW-1185">Reference proteome</keyword>
<evidence type="ECO:0000259" key="5">
    <source>
        <dbReference type="PROSITE" id="PS50118"/>
    </source>
</evidence>
<dbReference type="CDD" id="cd01389">
    <property type="entry name" value="HMG-box_ROX1-like"/>
    <property type="match status" value="1"/>
</dbReference>
<feature type="DNA-binding region" description="HMG box" evidence="3">
    <location>
        <begin position="29"/>
        <end position="97"/>
    </location>
</feature>
<protein>
    <recommendedName>
        <fullName evidence="5">HMG box domain-containing protein</fullName>
    </recommendedName>
</protein>
<accession>A0A9W9I7D2</accession>
<evidence type="ECO:0000256" key="4">
    <source>
        <dbReference type="SAM" id="MobiDB-lite"/>
    </source>
</evidence>
<gene>
    <name evidence="6" type="ORF">N7482_003895</name>
</gene>
<dbReference type="GeneID" id="81425196"/>
<organism evidence="6 7">
    <name type="scientific">Penicillium canariense</name>
    <dbReference type="NCBI Taxonomy" id="189055"/>
    <lineage>
        <taxon>Eukaryota</taxon>
        <taxon>Fungi</taxon>
        <taxon>Dikarya</taxon>
        <taxon>Ascomycota</taxon>
        <taxon>Pezizomycotina</taxon>
        <taxon>Eurotiomycetes</taxon>
        <taxon>Eurotiomycetidae</taxon>
        <taxon>Eurotiales</taxon>
        <taxon>Aspergillaceae</taxon>
        <taxon>Penicillium</taxon>
    </lineage>
</organism>
<dbReference type="InterPro" id="IPR036910">
    <property type="entry name" value="HMG_box_dom_sf"/>
</dbReference>
<feature type="region of interest" description="Disordered" evidence="4">
    <location>
        <begin position="86"/>
        <end position="134"/>
    </location>
</feature>
<dbReference type="Proteomes" id="UP001149163">
    <property type="component" value="Unassembled WGS sequence"/>
</dbReference>
<evidence type="ECO:0000256" key="2">
    <source>
        <dbReference type="ARBA" id="ARBA00023242"/>
    </source>
</evidence>
<dbReference type="GO" id="GO:0000981">
    <property type="term" value="F:DNA-binding transcription factor activity, RNA polymerase II-specific"/>
    <property type="evidence" value="ECO:0007669"/>
    <property type="project" value="TreeGrafter"/>
</dbReference>
<dbReference type="Pfam" id="PF00505">
    <property type="entry name" value="HMG_box"/>
    <property type="match status" value="1"/>
</dbReference>
<reference evidence="6" key="1">
    <citation type="submission" date="2022-11" db="EMBL/GenBank/DDBJ databases">
        <authorList>
            <person name="Petersen C."/>
        </authorList>
    </citation>
    <scope>NUCLEOTIDE SEQUENCE</scope>
    <source>
        <strain evidence="6">IBT 26290</strain>
    </source>
</reference>
<proteinExistence type="predicted"/>